<dbReference type="Pfam" id="PF13560">
    <property type="entry name" value="HTH_31"/>
    <property type="match status" value="1"/>
</dbReference>
<evidence type="ECO:0000313" key="2">
    <source>
        <dbReference type="EMBL" id="PZP27224.1"/>
    </source>
</evidence>
<reference evidence="2 3" key="1">
    <citation type="submission" date="2017-08" db="EMBL/GenBank/DDBJ databases">
        <title>Infants hospitalized years apart are colonized by the same room-sourced microbial strains.</title>
        <authorList>
            <person name="Brooks B."/>
            <person name="Olm M.R."/>
            <person name="Firek B.A."/>
            <person name="Baker R."/>
            <person name="Thomas B.C."/>
            <person name="Morowitz M.J."/>
            <person name="Banfield J.F."/>
        </authorList>
    </citation>
    <scope>NUCLEOTIDE SEQUENCE [LARGE SCALE GENOMIC DNA]</scope>
    <source>
        <strain evidence="2">S2_012_000_R2_81</strain>
    </source>
</reference>
<gene>
    <name evidence="2" type="ORF">DI603_22440</name>
</gene>
<dbReference type="SMART" id="SM00530">
    <property type="entry name" value="HTH_XRE"/>
    <property type="match status" value="1"/>
</dbReference>
<proteinExistence type="predicted"/>
<dbReference type="SUPFAM" id="SSF47413">
    <property type="entry name" value="lambda repressor-like DNA-binding domains"/>
    <property type="match status" value="1"/>
</dbReference>
<name>A0A2W5DBW8_9BURK</name>
<dbReference type="GO" id="GO:0003677">
    <property type="term" value="F:DNA binding"/>
    <property type="evidence" value="ECO:0007669"/>
    <property type="project" value="InterPro"/>
</dbReference>
<evidence type="ECO:0000313" key="3">
    <source>
        <dbReference type="Proteomes" id="UP000249633"/>
    </source>
</evidence>
<dbReference type="AlphaFoldDB" id="A0A2W5DBW8"/>
<dbReference type="PROSITE" id="PS50943">
    <property type="entry name" value="HTH_CROC1"/>
    <property type="match status" value="1"/>
</dbReference>
<dbReference type="Gene3D" id="1.10.260.40">
    <property type="entry name" value="lambda repressor-like DNA-binding domains"/>
    <property type="match status" value="1"/>
</dbReference>
<evidence type="ECO:0000259" key="1">
    <source>
        <dbReference type="PROSITE" id="PS50943"/>
    </source>
</evidence>
<comment type="caution">
    <text evidence="2">The sequence shown here is derived from an EMBL/GenBank/DDBJ whole genome shotgun (WGS) entry which is preliminary data.</text>
</comment>
<dbReference type="Proteomes" id="UP000249633">
    <property type="component" value="Unassembled WGS sequence"/>
</dbReference>
<dbReference type="InterPro" id="IPR010982">
    <property type="entry name" value="Lambda_DNA-bd_dom_sf"/>
</dbReference>
<organism evidence="2 3">
    <name type="scientific">Roseateles depolymerans</name>
    <dbReference type="NCBI Taxonomy" id="76731"/>
    <lineage>
        <taxon>Bacteria</taxon>
        <taxon>Pseudomonadati</taxon>
        <taxon>Pseudomonadota</taxon>
        <taxon>Betaproteobacteria</taxon>
        <taxon>Burkholderiales</taxon>
        <taxon>Sphaerotilaceae</taxon>
        <taxon>Roseateles</taxon>
    </lineage>
</organism>
<dbReference type="InterPro" id="IPR001387">
    <property type="entry name" value="Cro/C1-type_HTH"/>
</dbReference>
<dbReference type="CDD" id="cd00093">
    <property type="entry name" value="HTH_XRE"/>
    <property type="match status" value="1"/>
</dbReference>
<dbReference type="EMBL" id="QFOD01000033">
    <property type="protein sequence ID" value="PZP27224.1"/>
    <property type="molecule type" value="Genomic_DNA"/>
</dbReference>
<protein>
    <submittedName>
        <fullName evidence="2">XRE family transcriptional regulator</fullName>
    </submittedName>
</protein>
<accession>A0A2W5DBW8</accession>
<sequence length="144" mass="16445">MRVILSPFSRVLRELRMRHGMRQGDLAEAMGYEQTYISALEIGSKGPPTDEFIERAIKALQLGDAEQADLRSAAAASERRINLRNDMPESLFWMVSELRDHLDTLHPAQVTLIREIIGMRARLAEAPPVELHRLRKRPRSEATM</sequence>
<feature type="domain" description="HTH cro/C1-type" evidence="1">
    <location>
        <begin position="12"/>
        <end position="68"/>
    </location>
</feature>